<dbReference type="OrthoDB" id="6025105at2"/>
<reference evidence="3" key="1">
    <citation type="submission" date="2018-05" db="EMBL/GenBank/DDBJ databases">
        <title>Luteimonas pekinense sp. nov., isolated from human Meibomian gland secretions, Beijing, China.</title>
        <authorList>
            <person name="Wen T."/>
            <person name="Bai H."/>
            <person name="Lv H."/>
        </authorList>
    </citation>
    <scope>NUCLEOTIDE SEQUENCE [LARGE SCALE GENOMIC DNA]</scope>
    <source>
        <strain evidence="3">83-4</strain>
    </source>
</reference>
<keyword evidence="1" id="KW-0732">Signal</keyword>
<feature type="chain" id="PRO_5016608564" evidence="1">
    <location>
        <begin position="30"/>
        <end position="93"/>
    </location>
</feature>
<feature type="signal peptide" evidence="1">
    <location>
        <begin position="1"/>
        <end position="29"/>
    </location>
</feature>
<protein>
    <submittedName>
        <fullName evidence="2">Uncharacterized protein</fullName>
    </submittedName>
</protein>
<keyword evidence="3" id="KW-1185">Reference proteome</keyword>
<dbReference type="Proteomes" id="UP000251842">
    <property type="component" value="Chromosome"/>
</dbReference>
<organism evidence="2 3">
    <name type="scientific">Solilutibacter oculi</name>
    <dbReference type="NCBI Taxonomy" id="2698682"/>
    <lineage>
        <taxon>Bacteria</taxon>
        <taxon>Pseudomonadati</taxon>
        <taxon>Pseudomonadota</taxon>
        <taxon>Gammaproteobacteria</taxon>
        <taxon>Lysobacterales</taxon>
        <taxon>Lysobacteraceae</taxon>
        <taxon>Solilutibacter</taxon>
    </lineage>
</organism>
<evidence type="ECO:0000313" key="2">
    <source>
        <dbReference type="EMBL" id="AXA84992.1"/>
    </source>
</evidence>
<sequence length="93" mass="9843">MATRTNHGMRTSQLACVLGMAVWGQTAMAAEDAAGKDPGLVILRTVHPRTAYRQIPKEDMPVHTEATTFPLRTFGAHMDVLAGAELVDGPGAG</sequence>
<gene>
    <name evidence="2" type="ORF">DCD74_10160</name>
</gene>
<evidence type="ECO:0000313" key="3">
    <source>
        <dbReference type="Proteomes" id="UP000251842"/>
    </source>
</evidence>
<dbReference type="KEGG" id="lue:DCD74_10160"/>
<name>A0A344J7I2_9GAMM</name>
<dbReference type="EMBL" id="CP029556">
    <property type="protein sequence ID" value="AXA84992.1"/>
    <property type="molecule type" value="Genomic_DNA"/>
</dbReference>
<proteinExistence type="predicted"/>
<accession>A0A344J7I2</accession>
<dbReference type="AlphaFoldDB" id="A0A344J7I2"/>
<evidence type="ECO:0000256" key="1">
    <source>
        <dbReference type="SAM" id="SignalP"/>
    </source>
</evidence>